<proteinExistence type="predicted"/>
<accession>A0AAD2Q0D4</accession>
<evidence type="ECO:0000313" key="1">
    <source>
        <dbReference type="EMBL" id="CAK5262163.1"/>
    </source>
</evidence>
<dbReference type="EMBL" id="CAVNYO010000401">
    <property type="protein sequence ID" value="CAK5274305.1"/>
    <property type="molecule type" value="Genomic_DNA"/>
</dbReference>
<dbReference type="AlphaFoldDB" id="A0AAD2Q0D4"/>
<feature type="non-terminal residue" evidence="1">
    <location>
        <position position="57"/>
    </location>
</feature>
<evidence type="ECO:0000313" key="2">
    <source>
        <dbReference type="EMBL" id="CAK5274305.1"/>
    </source>
</evidence>
<comment type="caution">
    <text evidence="1">The sequence shown here is derived from an EMBL/GenBank/DDBJ whole genome shotgun (WGS) entry which is preliminary data.</text>
</comment>
<gene>
    <name evidence="2" type="ORF">MYCIT1_LOCUS21417</name>
    <name evidence="1" type="ORF">MYCIT1_LOCUS660</name>
</gene>
<name>A0AAD2Q0D4_9AGAR</name>
<protein>
    <submittedName>
        <fullName evidence="1">Uncharacterized protein</fullName>
    </submittedName>
</protein>
<dbReference type="Proteomes" id="UP001295794">
    <property type="component" value="Unassembled WGS sequence"/>
</dbReference>
<organism evidence="1 3">
    <name type="scientific">Mycena citricolor</name>
    <dbReference type="NCBI Taxonomy" id="2018698"/>
    <lineage>
        <taxon>Eukaryota</taxon>
        <taxon>Fungi</taxon>
        <taxon>Dikarya</taxon>
        <taxon>Basidiomycota</taxon>
        <taxon>Agaricomycotina</taxon>
        <taxon>Agaricomycetes</taxon>
        <taxon>Agaricomycetidae</taxon>
        <taxon>Agaricales</taxon>
        <taxon>Marasmiineae</taxon>
        <taxon>Mycenaceae</taxon>
        <taxon>Mycena</taxon>
    </lineage>
</organism>
<sequence length="57" mass="6589">RGVSVQYATPKRLSFWSSQSDVFDSVCPRLHQVSSVLTGSDFKDIPHEYQRARQYMP</sequence>
<dbReference type="EMBL" id="CAVNYO010000010">
    <property type="protein sequence ID" value="CAK5262163.1"/>
    <property type="molecule type" value="Genomic_DNA"/>
</dbReference>
<evidence type="ECO:0000313" key="3">
    <source>
        <dbReference type="Proteomes" id="UP001295794"/>
    </source>
</evidence>
<keyword evidence="3" id="KW-1185">Reference proteome</keyword>
<reference evidence="1" key="1">
    <citation type="submission" date="2023-11" db="EMBL/GenBank/DDBJ databases">
        <authorList>
            <person name="De Vega J J."/>
            <person name="De Vega J J."/>
        </authorList>
    </citation>
    <scope>NUCLEOTIDE SEQUENCE</scope>
</reference>